<comment type="caution">
    <text evidence="2">The sequence shown here is derived from an EMBL/GenBank/DDBJ whole genome shotgun (WGS) entry which is preliminary data.</text>
</comment>
<dbReference type="InterPro" id="IPR010610">
    <property type="entry name" value="EryCIII-like_C"/>
</dbReference>
<evidence type="ECO:0000259" key="1">
    <source>
        <dbReference type="Pfam" id="PF06722"/>
    </source>
</evidence>
<evidence type="ECO:0000313" key="2">
    <source>
        <dbReference type="EMBL" id="GHD42708.1"/>
    </source>
</evidence>
<keyword evidence="3" id="KW-1185">Reference proteome</keyword>
<feature type="domain" description="Erythromycin biosynthesis protein CIII-like C-terminal" evidence="1">
    <location>
        <begin position="297"/>
        <end position="379"/>
    </location>
</feature>
<organism evidence="2 3">
    <name type="scientific">Thalassobaculum fulvum</name>
    <dbReference type="NCBI Taxonomy" id="1633335"/>
    <lineage>
        <taxon>Bacteria</taxon>
        <taxon>Pseudomonadati</taxon>
        <taxon>Pseudomonadota</taxon>
        <taxon>Alphaproteobacteria</taxon>
        <taxon>Rhodospirillales</taxon>
        <taxon>Thalassobaculaceae</taxon>
        <taxon>Thalassobaculum</taxon>
    </lineage>
</organism>
<proteinExistence type="predicted"/>
<accession>A0A918XNQ2</accession>
<protein>
    <recommendedName>
        <fullName evidence="1">Erythromycin biosynthesis protein CIII-like C-terminal domain-containing protein</fullName>
    </recommendedName>
</protein>
<dbReference type="SUPFAM" id="SSF53756">
    <property type="entry name" value="UDP-Glycosyltransferase/glycogen phosphorylase"/>
    <property type="match status" value="1"/>
</dbReference>
<dbReference type="GO" id="GO:0016757">
    <property type="term" value="F:glycosyltransferase activity"/>
    <property type="evidence" value="ECO:0007669"/>
    <property type="project" value="UniProtKB-ARBA"/>
</dbReference>
<sequence length="404" mass="43418">MRVLFGWEFGAGLGHLTRFRPIGDRLVAEGAEVVLALQDVDRAGPFLDPATARPRPGYRLLQAPRWNIPSDPAVRKIPTHSFADVLRIIGYGHQGGLARRLTAWEGIIETVRPDVVVGDFSPTLNLAARGRVPSVVVGNGYTIPPPGRPMPPIRPWQDSLERFSLDHEAELLDAANGALRARGWAPIDHLADAFSGDRTFVFSLPLVDPYARFRTAPTLAPFNMPRGIRPRPWEERREGGVFLYLPAGHAHVKLALDALAAAKVAGEAFVGELPAQARPQFARPGVTLHGEPQDFATVMPSSRLVIDHAGLSTAVAALMAGTPQLILPWNLEHLVTARAIEATGAAVVVPTDRTDVQSLVNAIRVLVDDRERAARAEAAAAAVDLGDPAAGVEAVVTAVRRMAA</sequence>
<gene>
    <name evidence="2" type="ORF">GCM10017083_08020</name>
</gene>
<dbReference type="Pfam" id="PF06722">
    <property type="entry name" value="EryCIII-like_C"/>
    <property type="match status" value="1"/>
</dbReference>
<dbReference type="EMBL" id="BMZS01000002">
    <property type="protein sequence ID" value="GHD42708.1"/>
    <property type="molecule type" value="Genomic_DNA"/>
</dbReference>
<dbReference type="RefSeq" id="WP_189987646.1">
    <property type="nucleotide sequence ID" value="NZ_BMZS01000002.1"/>
</dbReference>
<evidence type="ECO:0000313" key="3">
    <source>
        <dbReference type="Proteomes" id="UP000630353"/>
    </source>
</evidence>
<dbReference type="Proteomes" id="UP000630353">
    <property type="component" value="Unassembled WGS sequence"/>
</dbReference>
<reference evidence="2" key="2">
    <citation type="submission" date="2020-09" db="EMBL/GenBank/DDBJ databases">
        <authorList>
            <person name="Sun Q."/>
            <person name="Kim S."/>
        </authorList>
    </citation>
    <scope>NUCLEOTIDE SEQUENCE</scope>
    <source>
        <strain evidence="2">KCTC 42651</strain>
    </source>
</reference>
<reference evidence="2" key="1">
    <citation type="journal article" date="2014" name="Int. J. Syst. Evol. Microbiol.">
        <title>Complete genome sequence of Corynebacterium casei LMG S-19264T (=DSM 44701T), isolated from a smear-ripened cheese.</title>
        <authorList>
            <consortium name="US DOE Joint Genome Institute (JGI-PGF)"/>
            <person name="Walter F."/>
            <person name="Albersmeier A."/>
            <person name="Kalinowski J."/>
            <person name="Ruckert C."/>
        </authorList>
    </citation>
    <scope>NUCLEOTIDE SEQUENCE</scope>
    <source>
        <strain evidence="2">KCTC 42651</strain>
    </source>
</reference>
<dbReference type="Gene3D" id="3.40.50.2000">
    <property type="entry name" value="Glycogen Phosphorylase B"/>
    <property type="match status" value="2"/>
</dbReference>
<dbReference type="AlphaFoldDB" id="A0A918XNQ2"/>
<name>A0A918XNQ2_9PROT</name>